<protein>
    <submittedName>
        <fullName evidence="1">Uncharacterized protein</fullName>
    </submittedName>
</protein>
<accession>A0ACC2HQX1</accession>
<evidence type="ECO:0000313" key="1">
    <source>
        <dbReference type="EMBL" id="KAJ8105447.1"/>
    </source>
</evidence>
<evidence type="ECO:0000313" key="2">
    <source>
        <dbReference type="Proteomes" id="UP001153331"/>
    </source>
</evidence>
<sequence length="136" mass="14651">MTDCARSRRRRTATRSTSAACPRATTPSTPPRTASLVQRARHRLRARVGGPAGSAGEGGAPAVGARLAGQGRAGLHRCPREDTQEHGREHQRARQVVEHLPAPGAQRERRLPGLVVEEVLRGEARCMRGRSGDGLR</sequence>
<comment type="caution">
    <text evidence="1">The sequence shown here is derived from an EMBL/GenBank/DDBJ whole genome shotgun (WGS) entry which is preliminary data.</text>
</comment>
<gene>
    <name evidence="1" type="ORF">OPT61_g10171</name>
</gene>
<dbReference type="Proteomes" id="UP001153331">
    <property type="component" value="Unassembled WGS sequence"/>
</dbReference>
<dbReference type="EMBL" id="JAPHNI010001498">
    <property type="protein sequence ID" value="KAJ8105447.1"/>
    <property type="molecule type" value="Genomic_DNA"/>
</dbReference>
<reference evidence="1" key="1">
    <citation type="submission" date="2022-11" db="EMBL/GenBank/DDBJ databases">
        <title>Genome Sequence of Boeremia exigua.</title>
        <authorList>
            <person name="Buettner E."/>
        </authorList>
    </citation>
    <scope>NUCLEOTIDE SEQUENCE</scope>
    <source>
        <strain evidence="1">CU02</strain>
    </source>
</reference>
<name>A0ACC2HQX1_9PLEO</name>
<keyword evidence="2" id="KW-1185">Reference proteome</keyword>
<proteinExistence type="predicted"/>
<organism evidence="1 2">
    <name type="scientific">Boeremia exigua</name>
    <dbReference type="NCBI Taxonomy" id="749465"/>
    <lineage>
        <taxon>Eukaryota</taxon>
        <taxon>Fungi</taxon>
        <taxon>Dikarya</taxon>
        <taxon>Ascomycota</taxon>
        <taxon>Pezizomycotina</taxon>
        <taxon>Dothideomycetes</taxon>
        <taxon>Pleosporomycetidae</taxon>
        <taxon>Pleosporales</taxon>
        <taxon>Pleosporineae</taxon>
        <taxon>Didymellaceae</taxon>
        <taxon>Boeremia</taxon>
    </lineage>
</organism>